<dbReference type="InterPro" id="IPR006638">
    <property type="entry name" value="Elp3/MiaA/NifB-like_rSAM"/>
</dbReference>
<dbReference type="InterPro" id="IPR007197">
    <property type="entry name" value="rSAM"/>
</dbReference>
<dbReference type="SFLD" id="SFLDG01278">
    <property type="entry name" value="biotin_synthase_like"/>
    <property type="match status" value="1"/>
</dbReference>
<feature type="binding site" evidence="13 14">
    <location>
        <position position="82"/>
    </location>
    <ligand>
        <name>[4Fe-4S] cluster</name>
        <dbReference type="ChEBI" id="CHEBI:49883"/>
        <note>4Fe-4S-S-AdoMet</note>
    </ligand>
</feature>
<keyword evidence="17" id="KW-1185">Reference proteome</keyword>
<dbReference type="RefSeq" id="WP_130611321.1">
    <property type="nucleotide sequence ID" value="NZ_AP019368.1"/>
</dbReference>
<dbReference type="NCBIfam" id="TIGR00433">
    <property type="entry name" value="bioB"/>
    <property type="match status" value="1"/>
</dbReference>
<comment type="cofactor">
    <cofactor evidence="13 14">
        <name>[4Fe-4S] cluster</name>
        <dbReference type="ChEBI" id="CHEBI:49883"/>
    </cofactor>
    <text evidence="13 14">Binds 1 [4Fe-4S] cluster. The cluster is coordinated with 3 cysteines and an exchangeable S-adenosyl-L-methionine.</text>
</comment>
<comment type="function">
    <text evidence="13">Catalyzes the conversion of dethiobiotin (DTB) to biotin by the insertion of a sulfur atom into dethiobiotin via a radical-based mechanism.</text>
</comment>
<evidence type="ECO:0000256" key="9">
    <source>
        <dbReference type="ARBA" id="ARBA00022756"/>
    </source>
</evidence>
<feature type="domain" description="Radical SAM core" evidence="15">
    <location>
        <begin position="63"/>
        <end position="291"/>
    </location>
</feature>
<dbReference type="EMBL" id="AP019368">
    <property type="protein sequence ID" value="BBH54138.1"/>
    <property type="molecule type" value="Genomic_DNA"/>
</dbReference>
<comment type="cofactor">
    <cofactor evidence="14">
        <name>[2Fe-2S] cluster</name>
        <dbReference type="ChEBI" id="CHEBI:190135"/>
    </cofactor>
    <text evidence="14">Binds 1 [2Fe-2S] cluster. The cluster is coordinated with 3 cysteines and 1 arginine.</text>
</comment>
<dbReference type="SMART" id="SM00876">
    <property type="entry name" value="BATS"/>
    <property type="match status" value="1"/>
</dbReference>
<evidence type="ECO:0000259" key="15">
    <source>
        <dbReference type="PROSITE" id="PS51918"/>
    </source>
</evidence>
<dbReference type="Gene3D" id="3.20.20.70">
    <property type="entry name" value="Aldolase class I"/>
    <property type="match status" value="1"/>
</dbReference>
<keyword evidence="4 13" id="KW-0004">4Fe-4S</keyword>
<dbReference type="Pfam" id="PF06968">
    <property type="entry name" value="BATS"/>
    <property type="match status" value="1"/>
</dbReference>
<comment type="similarity">
    <text evidence="2 13">Belongs to the radical SAM superfamily. Biotin synthase family.</text>
</comment>
<keyword evidence="8 13" id="KW-0479">Metal-binding</keyword>
<keyword evidence="9 13" id="KW-0093">Biotin biosynthesis</keyword>
<dbReference type="EC" id="2.8.1.6" evidence="3 13"/>
<dbReference type="PANTHER" id="PTHR22976:SF2">
    <property type="entry name" value="BIOTIN SYNTHASE, MITOCHONDRIAL"/>
    <property type="match status" value="1"/>
</dbReference>
<dbReference type="GO" id="GO:0051537">
    <property type="term" value="F:2 iron, 2 sulfur cluster binding"/>
    <property type="evidence" value="ECO:0007669"/>
    <property type="project" value="UniProtKB-KW"/>
</dbReference>
<feature type="binding site" evidence="13 14">
    <location>
        <position position="85"/>
    </location>
    <ligand>
        <name>[4Fe-4S] cluster</name>
        <dbReference type="ChEBI" id="CHEBI:49883"/>
        <note>4Fe-4S-S-AdoMet</note>
    </ligand>
</feature>
<organism evidence="16 17">
    <name type="scientific">Fluviispira sanaruensis</name>
    <dbReference type="NCBI Taxonomy" id="2493639"/>
    <lineage>
        <taxon>Bacteria</taxon>
        <taxon>Pseudomonadati</taxon>
        <taxon>Bdellovibrionota</taxon>
        <taxon>Oligoflexia</taxon>
        <taxon>Silvanigrellales</taxon>
        <taxon>Silvanigrellaceae</taxon>
        <taxon>Fluviispira</taxon>
    </lineage>
</organism>
<keyword evidence="6 13" id="KW-0949">S-adenosyl-L-methionine</keyword>
<comment type="catalytic activity">
    <reaction evidence="12 13">
        <text>(4R,5S)-dethiobiotin + (sulfur carrier)-SH + 2 reduced [2Fe-2S]-[ferredoxin] + 2 S-adenosyl-L-methionine = (sulfur carrier)-H + biotin + 2 5'-deoxyadenosine + 2 L-methionine + 2 oxidized [2Fe-2S]-[ferredoxin]</text>
        <dbReference type="Rhea" id="RHEA:22060"/>
        <dbReference type="Rhea" id="RHEA-COMP:10000"/>
        <dbReference type="Rhea" id="RHEA-COMP:10001"/>
        <dbReference type="Rhea" id="RHEA-COMP:14737"/>
        <dbReference type="Rhea" id="RHEA-COMP:14739"/>
        <dbReference type="ChEBI" id="CHEBI:17319"/>
        <dbReference type="ChEBI" id="CHEBI:29917"/>
        <dbReference type="ChEBI" id="CHEBI:33737"/>
        <dbReference type="ChEBI" id="CHEBI:33738"/>
        <dbReference type="ChEBI" id="CHEBI:57586"/>
        <dbReference type="ChEBI" id="CHEBI:57844"/>
        <dbReference type="ChEBI" id="CHEBI:59789"/>
        <dbReference type="ChEBI" id="CHEBI:64428"/>
        <dbReference type="ChEBI" id="CHEBI:149473"/>
        <dbReference type="EC" id="2.8.1.6"/>
    </reaction>
</comment>
<dbReference type="SFLD" id="SFLDS00029">
    <property type="entry name" value="Radical_SAM"/>
    <property type="match status" value="1"/>
</dbReference>
<comment type="pathway">
    <text evidence="1 13">Cofactor biosynthesis; biotin biosynthesis; biotin from 7,8-diaminononanoate: step 2/2.</text>
</comment>
<evidence type="ECO:0000256" key="7">
    <source>
        <dbReference type="ARBA" id="ARBA00022714"/>
    </source>
</evidence>
<dbReference type="KEGG" id="sbf:JCM31447_25960"/>
<keyword evidence="5 13" id="KW-0808">Transferase</keyword>
<dbReference type="CDD" id="cd01335">
    <property type="entry name" value="Radical_SAM"/>
    <property type="match status" value="1"/>
</dbReference>
<dbReference type="PANTHER" id="PTHR22976">
    <property type="entry name" value="BIOTIN SYNTHASE"/>
    <property type="match status" value="1"/>
</dbReference>
<dbReference type="InterPro" id="IPR024177">
    <property type="entry name" value="Biotin_synthase"/>
</dbReference>
<dbReference type="GO" id="GO:0004076">
    <property type="term" value="F:biotin synthase activity"/>
    <property type="evidence" value="ECO:0007669"/>
    <property type="project" value="UniProtKB-UniRule"/>
</dbReference>
<evidence type="ECO:0000256" key="14">
    <source>
        <dbReference type="PIRSR" id="PIRSR001619-1"/>
    </source>
</evidence>
<sequence length="348" mass="39581">MQHLEQDKRENIQQEFCSSDAKELISEEYNEELYLKAIELYKKPFLQLLQDAALVHKEHWPEADIQRSALLSIKTGSCPEDCSYCPQSARYETDIKKHPLMEVQDIVEKAKVAKENGAERFCMGAAWRKPPRGEQFDRVLEAIREVKALGMEACVTLGLLNDEQSRKLKEAGLDYYNHNVDTSKDYYSKIITTRKFKDRVETLRNLRRNDINICCGGILGMGESSEDRMKLVAFLATMDPQPESIPINFLVKFDGTPLENQEDVDVLDFVRTIAVARILIPKARLRLSAGRMNLSREAQILCLAAGANSIFSGDILLTSPLPGYSFDNKLIDDVTKPLNLLNEKEYVN</sequence>
<dbReference type="HAMAP" id="MF_01694">
    <property type="entry name" value="BioB"/>
    <property type="match status" value="1"/>
</dbReference>
<dbReference type="AlphaFoldDB" id="A0A4P2VMV1"/>
<gene>
    <name evidence="13" type="primary">bioB</name>
    <name evidence="16" type="ORF">JCM31447_25960</name>
</gene>
<feature type="binding site" evidence="13 14">
    <location>
        <position position="78"/>
    </location>
    <ligand>
        <name>[4Fe-4S] cluster</name>
        <dbReference type="ChEBI" id="CHEBI:49883"/>
        <note>4Fe-4S-S-AdoMet</note>
    </ligand>
</feature>
<dbReference type="InterPro" id="IPR058240">
    <property type="entry name" value="rSAM_sf"/>
</dbReference>
<evidence type="ECO:0000256" key="3">
    <source>
        <dbReference type="ARBA" id="ARBA00012236"/>
    </source>
</evidence>
<comment type="subunit">
    <text evidence="13">Homodimer.</text>
</comment>
<evidence type="ECO:0000313" key="17">
    <source>
        <dbReference type="Proteomes" id="UP000291236"/>
    </source>
</evidence>
<dbReference type="GO" id="GO:0051539">
    <property type="term" value="F:4 iron, 4 sulfur cluster binding"/>
    <property type="evidence" value="ECO:0007669"/>
    <property type="project" value="UniProtKB-KW"/>
</dbReference>
<keyword evidence="10 13" id="KW-0408">Iron</keyword>
<dbReference type="PIRSF" id="PIRSF001619">
    <property type="entry name" value="Biotin_synth"/>
    <property type="match status" value="1"/>
</dbReference>
<evidence type="ECO:0000256" key="12">
    <source>
        <dbReference type="ARBA" id="ARBA00051157"/>
    </source>
</evidence>
<dbReference type="Pfam" id="PF04055">
    <property type="entry name" value="Radical_SAM"/>
    <property type="match status" value="1"/>
</dbReference>
<evidence type="ECO:0000256" key="1">
    <source>
        <dbReference type="ARBA" id="ARBA00004942"/>
    </source>
</evidence>
<dbReference type="GO" id="GO:0009102">
    <property type="term" value="P:biotin biosynthetic process"/>
    <property type="evidence" value="ECO:0007669"/>
    <property type="project" value="UniProtKB-UniRule"/>
</dbReference>
<evidence type="ECO:0000256" key="13">
    <source>
        <dbReference type="HAMAP-Rule" id="MF_01694"/>
    </source>
</evidence>
<reference evidence="16 17" key="1">
    <citation type="submission" date="2018-12" db="EMBL/GenBank/DDBJ databases">
        <title>Rubrispira sanarue gen. nov., sp., nov., a member of the order Silvanigrellales, isolated from a brackish lake in Hamamatsu Japan.</title>
        <authorList>
            <person name="Maejima Y."/>
            <person name="Iino T."/>
            <person name="Muraguchi Y."/>
            <person name="Fukuda K."/>
            <person name="Nojiri H."/>
            <person name="Ohkuma M."/>
            <person name="Moriuchi R."/>
            <person name="Dohra H."/>
            <person name="Kimbara K."/>
            <person name="Shintani M."/>
        </authorList>
    </citation>
    <scope>NUCLEOTIDE SEQUENCE [LARGE SCALE GENOMIC DNA]</scope>
    <source>
        <strain evidence="16 17">RF1110005</strain>
    </source>
</reference>
<dbReference type="Proteomes" id="UP000291236">
    <property type="component" value="Chromosome"/>
</dbReference>
<feature type="binding site" evidence="13 14">
    <location>
        <position position="154"/>
    </location>
    <ligand>
        <name>[2Fe-2S] cluster</name>
        <dbReference type="ChEBI" id="CHEBI:190135"/>
    </ligand>
</feature>
<proteinExistence type="inferred from homology"/>
<comment type="cofactor">
    <cofactor evidence="13">
        <name>[2Fe-2S] cluster</name>
        <dbReference type="ChEBI" id="CHEBI:190135"/>
    </cofactor>
    <text evidence="13">Binds 1 [2Fe-2S] cluster. The cluster is coordinated with 3 cysteines and 1 arginine.</text>
</comment>
<feature type="binding site" evidence="13 14">
    <location>
        <position position="286"/>
    </location>
    <ligand>
        <name>[2Fe-2S] cluster</name>
        <dbReference type="ChEBI" id="CHEBI:190135"/>
    </ligand>
</feature>
<evidence type="ECO:0000256" key="2">
    <source>
        <dbReference type="ARBA" id="ARBA00010765"/>
    </source>
</evidence>
<dbReference type="OrthoDB" id="9786826at2"/>
<evidence type="ECO:0000256" key="11">
    <source>
        <dbReference type="ARBA" id="ARBA00023014"/>
    </source>
</evidence>
<keyword evidence="7 13" id="KW-0001">2Fe-2S</keyword>
<evidence type="ECO:0000256" key="8">
    <source>
        <dbReference type="ARBA" id="ARBA00022723"/>
    </source>
</evidence>
<evidence type="ECO:0000256" key="4">
    <source>
        <dbReference type="ARBA" id="ARBA00022485"/>
    </source>
</evidence>
<keyword evidence="11 13" id="KW-0411">Iron-sulfur</keyword>
<evidence type="ECO:0000256" key="10">
    <source>
        <dbReference type="ARBA" id="ARBA00023004"/>
    </source>
</evidence>
<dbReference type="PROSITE" id="PS51918">
    <property type="entry name" value="RADICAL_SAM"/>
    <property type="match status" value="1"/>
</dbReference>
<dbReference type="SUPFAM" id="SSF102114">
    <property type="entry name" value="Radical SAM enzymes"/>
    <property type="match status" value="1"/>
</dbReference>
<feature type="binding site" evidence="13 14">
    <location>
        <position position="214"/>
    </location>
    <ligand>
        <name>[2Fe-2S] cluster</name>
        <dbReference type="ChEBI" id="CHEBI:190135"/>
    </ligand>
</feature>
<evidence type="ECO:0000313" key="16">
    <source>
        <dbReference type="EMBL" id="BBH54138.1"/>
    </source>
</evidence>
<dbReference type="GO" id="GO:0005506">
    <property type="term" value="F:iron ion binding"/>
    <property type="evidence" value="ECO:0007669"/>
    <property type="project" value="UniProtKB-UniRule"/>
</dbReference>
<dbReference type="InterPro" id="IPR002684">
    <property type="entry name" value="Biotin_synth/BioAB"/>
</dbReference>
<dbReference type="SMART" id="SM00729">
    <property type="entry name" value="Elp3"/>
    <property type="match status" value="1"/>
</dbReference>
<protein>
    <recommendedName>
        <fullName evidence="3 13">Biotin synthase</fullName>
        <ecNumber evidence="3 13">2.8.1.6</ecNumber>
    </recommendedName>
</protein>
<evidence type="ECO:0000256" key="6">
    <source>
        <dbReference type="ARBA" id="ARBA00022691"/>
    </source>
</evidence>
<feature type="binding site" evidence="13 14">
    <location>
        <position position="122"/>
    </location>
    <ligand>
        <name>[2Fe-2S] cluster</name>
        <dbReference type="ChEBI" id="CHEBI:190135"/>
    </ligand>
</feature>
<name>A0A4P2VMV1_FLUSA</name>
<dbReference type="SFLD" id="SFLDG01060">
    <property type="entry name" value="BATS_domain_containing"/>
    <property type="match status" value="1"/>
</dbReference>
<dbReference type="SFLD" id="SFLDF00272">
    <property type="entry name" value="biotin_synthase"/>
    <property type="match status" value="1"/>
</dbReference>
<accession>A0A4P2VMV1</accession>
<dbReference type="InterPro" id="IPR013785">
    <property type="entry name" value="Aldolase_TIM"/>
</dbReference>
<dbReference type="UniPathway" id="UPA00078">
    <property type="reaction ID" value="UER00162"/>
</dbReference>
<evidence type="ECO:0000256" key="5">
    <source>
        <dbReference type="ARBA" id="ARBA00022679"/>
    </source>
</evidence>
<dbReference type="InterPro" id="IPR010722">
    <property type="entry name" value="BATS_dom"/>
</dbReference>